<feature type="transmembrane region" description="Helical" evidence="1">
    <location>
        <begin position="130"/>
        <end position="153"/>
    </location>
</feature>
<keyword evidence="1" id="KW-1133">Transmembrane helix</keyword>
<organism evidence="2 3">
    <name type="scientific">Parafilimonas terrae</name>
    <dbReference type="NCBI Taxonomy" id="1465490"/>
    <lineage>
        <taxon>Bacteria</taxon>
        <taxon>Pseudomonadati</taxon>
        <taxon>Bacteroidota</taxon>
        <taxon>Chitinophagia</taxon>
        <taxon>Chitinophagales</taxon>
        <taxon>Chitinophagaceae</taxon>
        <taxon>Parafilimonas</taxon>
    </lineage>
</organism>
<accession>A0A1I5V9W8</accession>
<evidence type="ECO:0008006" key="4">
    <source>
        <dbReference type="Google" id="ProtNLM"/>
    </source>
</evidence>
<name>A0A1I5V9W8_9BACT</name>
<gene>
    <name evidence="2" type="ORF">SAMN05444277_104288</name>
</gene>
<sequence length="160" mass="17546">MQAKASRTKTIFLAGFIAGTLDASGGVIVYCLLMKVVTVTQLFHGIAAGLFGDTIIGSENVMAVIGLLLHYFIAFCFATGYFFVYPHLRFLQKNAFISGLLYGLIVWVIMNLIVIPLSQAHHSPPTWPGFLRGAVILMICIGLPISFITASFYKKKIKVQ</sequence>
<dbReference type="OrthoDB" id="7564746at2"/>
<evidence type="ECO:0000313" key="2">
    <source>
        <dbReference type="EMBL" id="SFQ04295.1"/>
    </source>
</evidence>
<feature type="transmembrane region" description="Helical" evidence="1">
    <location>
        <begin position="61"/>
        <end position="84"/>
    </location>
</feature>
<dbReference type="EMBL" id="FOXQ01000004">
    <property type="protein sequence ID" value="SFQ04295.1"/>
    <property type="molecule type" value="Genomic_DNA"/>
</dbReference>
<keyword evidence="1" id="KW-0472">Membrane</keyword>
<reference evidence="2 3" key="1">
    <citation type="submission" date="2016-10" db="EMBL/GenBank/DDBJ databases">
        <authorList>
            <person name="de Groot N.N."/>
        </authorList>
    </citation>
    <scope>NUCLEOTIDE SEQUENCE [LARGE SCALE GENOMIC DNA]</scope>
    <source>
        <strain evidence="2 3">DSM 28286</strain>
    </source>
</reference>
<proteinExistence type="predicted"/>
<feature type="transmembrane region" description="Helical" evidence="1">
    <location>
        <begin position="96"/>
        <end position="118"/>
    </location>
</feature>
<evidence type="ECO:0000313" key="3">
    <source>
        <dbReference type="Proteomes" id="UP000199031"/>
    </source>
</evidence>
<dbReference type="Proteomes" id="UP000199031">
    <property type="component" value="Unassembled WGS sequence"/>
</dbReference>
<dbReference type="STRING" id="1465490.SAMN05444277_104288"/>
<keyword evidence="1" id="KW-0812">Transmembrane</keyword>
<dbReference type="AlphaFoldDB" id="A0A1I5V9W8"/>
<protein>
    <recommendedName>
        <fullName evidence="4">DUF1440 domain-containing protein</fullName>
    </recommendedName>
</protein>
<feature type="transmembrane region" description="Helical" evidence="1">
    <location>
        <begin position="12"/>
        <end position="33"/>
    </location>
</feature>
<evidence type="ECO:0000256" key="1">
    <source>
        <dbReference type="SAM" id="Phobius"/>
    </source>
</evidence>
<dbReference type="RefSeq" id="WP_090657628.1">
    <property type="nucleotide sequence ID" value="NZ_FOXQ01000004.1"/>
</dbReference>
<keyword evidence="3" id="KW-1185">Reference proteome</keyword>